<feature type="domain" description="HD-GYP" evidence="2">
    <location>
        <begin position="160"/>
        <end position="355"/>
    </location>
</feature>
<dbReference type="Gene3D" id="1.10.3210.10">
    <property type="entry name" value="Hypothetical protein af1432"/>
    <property type="match status" value="1"/>
</dbReference>
<dbReference type="GO" id="GO:0008081">
    <property type="term" value="F:phosphoric diester hydrolase activity"/>
    <property type="evidence" value="ECO:0007669"/>
    <property type="project" value="UniProtKB-ARBA"/>
</dbReference>
<dbReference type="Pfam" id="PF11871">
    <property type="entry name" value="DUF3391"/>
    <property type="match status" value="1"/>
</dbReference>
<evidence type="ECO:0000313" key="3">
    <source>
        <dbReference type="EMBL" id="MCP8900745.1"/>
    </source>
</evidence>
<evidence type="ECO:0000259" key="2">
    <source>
        <dbReference type="PROSITE" id="PS51832"/>
    </source>
</evidence>
<dbReference type="PANTHER" id="PTHR43155">
    <property type="entry name" value="CYCLIC DI-GMP PHOSPHODIESTERASE PA4108-RELATED"/>
    <property type="match status" value="1"/>
</dbReference>
<dbReference type="InterPro" id="IPR037522">
    <property type="entry name" value="HD_GYP_dom"/>
</dbReference>
<reference evidence="3" key="1">
    <citation type="submission" date="2022-05" db="EMBL/GenBank/DDBJ databases">
        <authorList>
            <person name="Sun H.-N."/>
        </authorList>
    </citation>
    <scope>NUCLEOTIDE SEQUENCE</scope>
    <source>
        <strain evidence="3">HB14</strain>
    </source>
</reference>
<evidence type="ECO:0000313" key="4">
    <source>
        <dbReference type="Proteomes" id="UP001139319"/>
    </source>
</evidence>
<dbReference type="SUPFAM" id="SSF109604">
    <property type="entry name" value="HD-domain/PDEase-like"/>
    <property type="match status" value="1"/>
</dbReference>
<name>A0A9X2HZ59_9GAMM</name>
<dbReference type="InterPro" id="IPR021812">
    <property type="entry name" value="DUF3391"/>
</dbReference>
<dbReference type="PROSITE" id="PS51832">
    <property type="entry name" value="HD_GYP"/>
    <property type="match status" value="1"/>
</dbReference>
<dbReference type="Pfam" id="PF13487">
    <property type="entry name" value="HD_5"/>
    <property type="match status" value="1"/>
</dbReference>
<evidence type="ECO:0000256" key="1">
    <source>
        <dbReference type="SAM" id="MobiDB-lite"/>
    </source>
</evidence>
<accession>A0A9X2HZ59</accession>
<protein>
    <submittedName>
        <fullName evidence="3">DUF3391 domain-containing protein</fullName>
    </submittedName>
</protein>
<reference evidence="3" key="2">
    <citation type="submission" date="2023-01" db="EMBL/GenBank/DDBJ databases">
        <title>Gilvimarinus xylanilyticus HB14 isolated from Caulerpa lentillifera aquaculture base in Hainan, China.</title>
        <authorList>
            <person name="Zhang Y.-J."/>
        </authorList>
    </citation>
    <scope>NUCLEOTIDE SEQUENCE</scope>
    <source>
        <strain evidence="3">HB14</strain>
    </source>
</reference>
<dbReference type="InterPro" id="IPR003607">
    <property type="entry name" value="HD/PDEase_dom"/>
</dbReference>
<dbReference type="PANTHER" id="PTHR43155:SF2">
    <property type="entry name" value="CYCLIC DI-GMP PHOSPHODIESTERASE PA4108"/>
    <property type="match status" value="1"/>
</dbReference>
<dbReference type="EMBL" id="JAMFTH010000006">
    <property type="protein sequence ID" value="MCP8900745.1"/>
    <property type="molecule type" value="Genomic_DNA"/>
</dbReference>
<dbReference type="CDD" id="cd00077">
    <property type="entry name" value="HDc"/>
    <property type="match status" value="1"/>
</dbReference>
<dbReference type="RefSeq" id="WP_253969037.1">
    <property type="nucleotide sequence ID" value="NZ_JAMFTH010000006.1"/>
</dbReference>
<gene>
    <name evidence="3" type="ORF">M6D89_15660</name>
</gene>
<dbReference type="Proteomes" id="UP001139319">
    <property type="component" value="Unassembled WGS sequence"/>
</dbReference>
<sequence length="458" mass="51390">MGIKQVKLNVNELTIGMFVSGLDRPWTQTPFPLQGFYIREIDEIRQLKSLCNHVYIDVVKGRAPVSSNLKSASFTGGGGGKSSSPRRAEDIPVSVPVKPITVRRDQYTEVKPLGKEVKKARQLHQKVYAAVGQVLQQLDTEHFHDLPVAETRKLASDMVDSVVRNPDAFTWLSRVQEADEYTYSHALRAAVWAILFGRHLGLAKRDLDILAMGVLLKDVGKTKLPAELISKSEFSEQEHEEYESFVDLGVQILREGGGVEPRVISVVRTHCERLNGSGFPQHLVGDKIPLLGKIAGIVTFYDTVVTPRTAKVPIAPSRAVARLYELRNTLFQEDLVVEFIRAIGLYPTGTLVELSTGEVGVVVEQNFARRLKPRVMVVMDTLKEKLDKPYLLDLAEDDKRKQALIDAGKQSLEEAQKVEIVRDLEPGRYDVDINQVRDDYLFNSERKGLLSILDRLRT</sequence>
<feature type="region of interest" description="Disordered" evidence="1">
    <location>
        <begin position="69"/>
        <end position="90"/>
    </location>
</feature>
<keyword evidence="4" id="KW-1185">Reference proteome</keyword>
<proteinExistence type="predicted"/>
<comment type="caution">
    <text evidence="3">The sequence shown here is derived from an EMBL/GenBank/DDBJ whole genome shotgun (WGS) entry which is preliminary data.</text>
</comment>
<organism evidence="3 4">
    <name type="scientific">Gilvimarinus xylanilyticus</name>
    <dbReference type="NCBI Taxonomy" id="2944139"/>
    <lineage>
        <taxon>Bacteria</taxon>
        <taxon>Pseudomonadati</taxon>
        <taxon>Pseudomonadota</taxon>
        <taxon>Gammaproteobacteria</taxon>
        <taxon>Cellvibrionales</taxon>
        <taxon>Cellvibrionaceae</taxon>
        <taxon>Gilvimarinus</taxon>
    </lineage>
</organism>
<dbReference type="AlphaFoldDB" id="A0A9X2HZ59"/>